<protein>
    <recommendedName>
        <fullName evidence="3">Proteinase inhibitor I4 serpin</fullName>
    </recommendedName>
</protein>
<dbReference type="AlphaFoldDB" id="A0A4R5WTA9"/>
<proteinExistence type="predicted"/>
<dbReference type="RefSeq" id="WP_065048629.1">
    <property type="nucleotide sequence ID" value="NZ_JAUFSA010000001.1"/>
</dbReference>
<evidence type="ECO:0000313" key="2">
    <source>
        <dbReference type="Proteomes" id="UP001229081"/>
    </source>
</evidence>
<organism evidence="1 2">
    <name type="scientific">Mycobacterium paragordonae</name>
    <dbReference type="NCBI Taxonomy" id="1389713"/>
    <lineage>
        <taxon>Bacteria</taxon>
        <taxon>Bacillati</taxon>
        <taxon>Actinomycetota</taxon>
        <taxon>Actinomycetes</taxon>
        <taxon>Mycobacteriales</taxon>
        <taxon>Mycobacteriaceae</taxon>
        <taxon>Mycobacterium</taxon>
    </lineage>
</organism>
<evidence type="ECO:0000313" key="1">
    <source>
        <dbReference type="EMBL" id="MDP7734693.1"/>
    </source>
</evidence>
<sequence>MNAAPGPLITRYAQRFGRLHAGGHSVSSPLGAWLLLALAAPLAKGSVRRDLENVLGVDVKRARRALDELLSDPPNVIRSALAVWGVPAWPGDLPAAVETGPVPTQAQADAWAADHTDGMIDRFPVDVSEMTAVLASALATRIAWLRPYDVTDAAELRSPWSTRVVEALSGADGHLTEVAGLGTVAVHTAVGGDCLQVTSVMAREDAPAESVLAAAHDIAQGQAAGSTPGRRKLAELPLGDGPFWTITEDRRPGGDRVRVVLPAWKASSDHDLTADPELGFGAVGRALAEGLATVPDMQARQSAVARYNRWGFEAAAVTAVALRSAMMPTGLSRTATLRFGHPYAVVASVGKRPGQARRDPWTGVPVFAAWVAEPADVDSSPPR</sequence>
<gene>
    <name evidence="1" type="ORF">QXL92_08050</name>
</gene>
<evidence type="ECO:0008006" key="3">
    <source>
        <dbReference type="Google" id="ProtNLM"/>
    </source>
</evidence>
<dbReference type="EMBL" id="JAUFSA010000001">
    <property type="protein sequence ID" value="MDP7734693.1"/>
    <property type="molecule type" value="Genomic_DNA"/>
</dbReference>
<dbReference type="InterPro" id="IPR036186">
    <property type="entry name" value="Serpin_sf"/>
</dbReference>
<reference evidence="1" key="1">
    <citation type="submission" date="2023-06" db="EMBL/GenBank/DDBJ databases">
        <title>Identification of two novel mycobacterium reveal diversities and complexities of Mycobacterium gordonae clade.</title>
        <authorList>
            <person name="Matsumoto Y."/>
            <person name="Nakamura S."/>
            <person name="Motooka D."/>
            <person name="Fukushima K."/>
        </authorList>
    </citation>
    <scope>NUCLEOTIDE SEQUENCE</scope>
    <source>
        <strain evidence="1">TY812</strain>
    </source>
</reference>
<dbReference type="Proteomes" id="UP001229081">
    <property type="component" value="Unassembled WGS sequence"/>
</dbReference>
<accession>A0A4R5WTA9</accession>
<dbReference type="SUPFAM" id="SSF56574">
    <property type="entry name" value="Serpins"/>
    <property type="match status" value="1"/>
</dbReference>
<name>A0A4R5WTA9_9MYCO</name>
<comment type="caution">
    <text evidence="1">The sequence shown here is derived from an EMBL/GenBank/DDBJ whole genome shotgun (WGS) entry which is preliminary data.</text>
</comment>